<reference evidence="2" key="1">
    <citation type="submission" date="2021-07" db="EMBL/GenBank/DDBJ databases">
        <authorList>
            <person name="Branca A.L. A."/>
        </authorList>
    </citation>
    <scope>NUCLEOTIDE SEQUENCE</scope>
</reference>
<dbReference type="AlphaFoldDB" id="A0A9W4I0G8"/>
<protein>
    <submittedName>
        <fullName evidence="2">Uncharacterized protein</fullName>
    </submittedName>
</protein>
<evidence type="ECO:0000313" key="3">
    <source>
        <dbReference type="Proteomes" id="UP001153618"/>
    </source>
</evidence>
<dbReference type="EMBL" id="CAJVOS010000039">
    <property type="protein sequence ID" value="CAG8185742.1"/>
    <property type="molecule type" value="Genomic_DNA"/>
</dbReference>
<accession>A0A9W4I0G8</accession>
<name>A0A9W4I0G8_PENOL</name>
<keyword evidence="3" id="KW-1185">Reference proteome</keyword>
<feature type="region of interest" description="Disordered" evidence="1">
    <location>
        <begin position="1"/>
        <end position="34"/>
    </location>
</feature>
<organism evidence="2 3">
    <name type="scientific">Penicillium olsonii</name>
    <dbReference type="NCBI Taxonomy" id="99116"/>
    <lineage>
        <taxon>Eukaryota</taxon>
        <taxon>Fungi</taxon>
        <taxon>Dikarya</taxon>
        <taxon>Ascomycota</taxon>
        <taxon>Pezizomycotina</taxon>
        <taxon>Eurotiomycetes</taxon>
        <taxon>Eurotiomycetidae</taxon>
        <taxon>Eurotiales</taxon>
        <taxon>Aspergillaceae</taxon>
        <taxon>Penicillium</taxon>
    </lineage>
</organism>
<feature type="compositionally biased region" description="Low complexity" evidence="1">
    <location>
        <begin position="17"/>
        <end position="28"/>
    </location>
</feature>
<evidence type="ECO:0000256" key="1">
    <source>
        <dbReference type="SAM" id="MobiDB-lite"/>
    </source>
</evidence>
<evidence type="ECO:0000313" key="2">
    <source>
        <dbReference type="EMBL" id="CAG8185742.1"/>
    </source>
</evidence>
<comment type="caution">
    <text evidence="2">The sequence shown here is derived from an EMBL/GenBank/DDBJ whole genome shotgun (WGS) entry which is preliminary data.</text>
</comment>
<proteinExistence type="predicted"/>
<gene>
    <name evidence="2" type="ORF">POLS_LOCUS7072</name>
</gene>
<dbReference type="Proteomes" id="UP001153618">
    <property type="component" value="Unassembled WGS sequence"/>
</dbReference>
<sequence length="57" mass="5918">MFGPGSEHAPSSSVVTPALAPNPSSPSLFGSPGMVRSVSEAQRVPIHHYTTYSHVGL</sequence>